<reference evidence="8 9" key="1">
    <citation type="submission" date="2024-03" db="EMBL/GenBank/DDBJ databases">
        <title>Genome-scale model development and genomic sequencing of the oleaginous clade Lipomyces.</title>
        <authorList>
            <consortium name="Lawrence Berkeley National Laboratory"/>
            <person name="Czajka J.J."/>
            <person name="Han Y."/>
            <person name="Kim J."/>
            <person name="Mondo S.J."/>
            <person name="Hofstad B.A."/>
            <person name="Robles A."/>
            <person name="Haridas S."/>
            <person name="Riley R."/>
            <person name="LaButti K."/>
            <person name="Pangilinan J."/>
            <person name="Andreopoulos W."/>
            <person name="Lipzen A."/>
            <person name="Yan J."/>
            <person name="Wang M."/>
            <person name="Ng V."/>
            <person name="Grigoriev I.V."/>
            <person name="Spatafora J.W."/>
            <person name="Magnuson J.K."/>
            <person name="Baker S.E."/>
            <person name="Pomraning K.R."/>
        </authorList>
    </citation>
    <scope>NUCLEOTIDE SEQUENCE [LARGE SCALE GENOMIC DNA]</scope>
    <source>
        <strain evidence="8 9">Phaff 52-87</strain>
    </source>
</reference>
<evidence type="ECO:0000313" key="8">
    <source>
        <dbReference type="EMBL" id="KAK7208022.1"/>
    </source>
</evidence>
<protein>
    <recommendedName>
        <fullName evidence="6">Large ribosomal subunit protein mL43</fullName>
    </recommendedName>
</protein>
<evidence type="ECO:0000259" key="7">
    <source>
        <dbReference type="SMART" id="SM00916"/>
    </source>
</evidence>
<dbReference type="GeneID" id="90037229"/>
<keyword evidence="3" id="KW-0689">Ribosomal protein</keyword>
<evidence type="ECO:0000256" key="1">
    <source>
        <dbReference type="ARBA" id="ARBA00004173"/>
    </source>
</evidence>
<dbReference type="InterPro" id="IPR007741">
    <property type="entry name" value="Ribosomal_mL43/mS25/NADH_DH"/>
</dbReference>
<accession>A0ABR1FE27</accession>
<evidence type="ECO:0000256" key="4">
    <source>
        <dbReference type="ARBA" id="ARBA00023128"/>
    </source>
</evidence>
<keyword evidence="9" id="KW-1185">Reference proteome</keyword>
<comment type="subcellular location">
    <subcellularLocation>
        <location evidence="1">Mitochondrion</location>
    </subcellularLocation>
</comment>
<dbReference type="Pfam" id="PF05047">
    <property type="entry name" value="L51_S25_CI-B8"/>
    <property type="match status" value="1"/>
</dbReference>
<evidence type="ECO:0000256" key="3">
    <source>
        <dbReference type="ARBA" id="ARBA00022980"/>
    </source>
</evidence>
<comment type="similarity">
    <text evidence="2">Belongs to the mitochondrion-specific ribosomal protein mL43 family.</text>
</comment>
<dbReference type="InterPro" id="IPR039927">
    <property type="entry name" value="Ribosomal_mL43"/>
</dbReference>
<dbReference type="InterPro" id="IPR036249">
    <property type="entry name" value="Thioredoxin-like_sf"/>
</dbReference>
<name>A0ABR1FE27_9ASCO</name>
<keyword evidence="5" id="KW-0687">Ribonucleoprotein</keyword>
<proteinExistence type="inferred from homology"/>
<feature type="domain" description="Ribosomal protein/NADH dehydrogenase" evidence="7">
    <location>
        <begin position="33"/>
        <end position="105"/>
    </location>
</feature>
<dbReference type="SMART" id="SM00916">
    <property type="entry name" value="L51_S25_CI-B8"/>
    <property type="match status" value="1"/>
</dbReference>
<dbReference type="Proteomes" id="UP001498771">
    <property type="component" value="Unassembled WGS sequence"/>
</dbReference>
<comment type="caution">
    <text evidence="8">The sequence shown here is derived from an EMBL/GenBank/DDBJ whole genome shotgun (WGS) entry which is preliminary data.</text>
</comment>
<gene>
    <name evidence="8" type="ORF">BZA70DRAFT_272747</name>
</gene>
<dbReference type="PANTHER" id="PTHR21396:SF2">
    <property type="entry name" value="LARGE RIBOSOMAL SUBUNIT PROTEIN ML43"/>
    <property type="match status" value="1"/>
</dbReference>
<organism evidence="8 9">
    <name type="scientific">Myxozyma melibiosi</name>
    <dbReference type="NCBI Taxonomy" id="54550"/>
    <lineage>
        <taxon>Eukaryota</taxon>
        <taxon>Fungi</taxon>
        <taxon>Dikarya</taxon>
        <taxon>Ascomycota</taxon>
        <taxon>Saccharomycotina</taxon>
        <taxon>Lipomycetes</taxon>
        <taxon>Lipomycetales</taxon>
        <taxon>Lipomycetaceae</taxon>
        <taxon>Myxozyma</taxon>
    </lineage>
</organism>
<evidence type="ECO:0000256" key="2">
    <source>
        <dbReference type="ARBA" id="ARBA00006073"/>
    </source>
</evidence>
<sequence length="140" mass="15621">MPVNAVRRGISVMRNGVGAFVLPCRKLTFRYCNRGASSVGMREYIHENLAKFSKENPGIEFEVTHKHGQPLITGHYLNGKKKSIGVANMSPSEIVTKAKLLRNSSGKKLVRPTHPVSSINDGPRGIWSPFHMLAQYRHKV</sequence>
<dbReference type="Gene3D" id="3.40.30.10">
    <property type="entry name" value="Glutaredoxin"/>
    <property type="match status" value="1"/>
</dbReference>
<evidence type="ECO:0000256" key="5">
    <source>
        <dbReference type="ARBA" id="ARBA00023274"/>
    </source>
</evidence>
<dbReference type="SUPFAM" id="SSF52833">
    <property type="entry name" value="Thioredoxin-like"/>
    <property type="match status" value="1"/>
</dbReference>
<dbReference type="EMBL" id="JBBJBU010000001">
    <property type="protein sequence ID" value="KAK7208022.1"/>
    <property type="molecule type" value="Genomic_DNA"/>
</dbReference>
<evidence type="ECO:0000313" key="9">
    <source>
        <dbReference type="Proteomes" id="UP001498771"/>
    </source>
</evidence>
<dbReference type="PANTHER" id="PTHR21396">
    <property type="entry name" value="39S RIBOSOMAL PROTEIN L43"/>
    <property type="match status" value="1"/>
</dbReference>
<keyword evidence="4" id="KW-0496">Mitochondrion</keyword>
<evidence type="ECO:0000256" key="6">
    <source>
        <dbReference type="ARBA" id="ARBA00035188"/>
    </source>
</evidence>
<dbReference type="RefSeq" id="XP_064771055.1">
    <property type="nucleotide sequence ID" value="XM_064911717.1"/>
</dbReference>